<dbReference type="RefSeq" id="WP_307342855.1">
    <property type="nucleotide sequence ID" value="NZ_JAUSUQ010000017.1"/>
</dbReference>
<gene>
    <name evidence="1" type="ORF">J2S00_003551</name>
</gene>
<protein>
    <submittedName>
        <fullName evidence="1">Uncharacterized protein</fullName>
    </submittedName>
</protein>
<evidence type="ECO:0000313" key="2">
    <source>
        <dbReference type="Proteomes" id="UP001232445"/>
    </source>
</evidence>
<organism evidence="1 2">
    <name type="scientific">Caldalkalibacillus uzonensis</name>
    <dbReference type="NCBI Taxonomy" id="353224"/>
    <lineage>
        <taxon>Bacteria</taxon>
        <taxon>Bacillati</taxon>
        <taxon>Bacillota</taxon>
        <taxon>Bacilli</taxon>
        <taxon>Bacillales</taxon>
        <taxon>Bacillaceae</taxon>
        <taxon>Caldalkalibacillus</taxon>
    </lineage>
</organism>
<name>A0ABU0CXL3_9BACI</name>
<comment type="caution">
    <text evidence="1">The sequence shown here is derived from an EMBL/GenBank/DDBJ whole genome shotgun (WGS) entry which is preliminary data.</text>
</comment>
<keyword evidence="2" id="KW-1185">Reference proteome</keyword>
<dbReference type="EMBL" id="JAUSUQ010000017">
    <property type="protein sequence ID" value="MDQ0340725.1"/>
    <property type="molecule type" value="Genomic_DNA"/>
</dbReference>
<accession>A0ABU0CXL3</accession>
<evidence type="ECO:0000313" key="1">
    <source>
        <dbReference type="EMBL" id="MDQ0340725.1"/>
    </source>
</evidence>
<sequence>MVAVQRAIEMSGIPTVLVTLDKEQSGLMRPPRAIHPVGFKFGHSLGKPDDAETQKAVIKAALEQLTLKQEPGHIHDKEFPTY</sequence>
<reference evidence="1 2" key="1">
    <citation type="submission" date="2023-07" db="EMBL/GenBank/DDBJ databases">
        <title>Genomic Encyclopedia of Type Strains, Phase IV (KMG-IV): sequencing the most valuable type-strain genomes for metagenomic binning, comparative biology and taxonomic classification.</title>
        <authorList>
            <person name="Goeker M."/>
        </authorList>
    </citation>
    <scope>NUCLEOTIDE SEQUENCE [LARGE SCALE GENOMIC DNA]</scope>
    <source>
        <strain evidence="1 2">DSM 17740</strain>
    </source>
</reference>
<dbReference type="Proteomes" id="UP001232445">
    <property type="component" value="Unassembled WGS sequence"/>
</dbReference>
<proteinExistence type="predicted"/>